<name>A0A9D1R1U1_9BACT</name>
<reference evidence="6" key="1">
    <citation type="journal article" date="2021" name="PeerJ">
        <title>Extensive microbial diversity within the chicken gut microbiome revealed by metagenomics and culture.</title>
        <authorList>
            <person name="Gilroy R."/>
            <person name="Ravi A."/>
            <person name="Getino M."/>
            <person name="Pursley I."/>
            <person name="Horton D.L."/>
            <person name="Alikhan N.F."/>
            <person name="Baker D."/>
            <person name="Gharbi K."/>
            <person name="Hall N."/>
            <person name="Watson M."/>
            <person name="Adriaenssens E.M."/>
            <person name="Foster-Nyarko E."/>
            <person name="Jarju S."/>
            <person name="Secka A."/>
            <person name="Antonio M."/>
            <person name="Oren A."/>
            <person name="Chaudhuri R.R."/>
            <person name="La Ragione R."/>
            <person name="Hildebrand F."/>
            <person name="Pallen M.J."/>
        </authorList>
    </citation>
    <scope>NUCLEOTIDE SEQUENCE</scope>
    <source>
        <strain evidence="6">ChiSxjej5B17-1746</strain>
    </source>
</reference>
<dbReference type="PRINTS" id="PR00039">
    <property type="entry name" value="HTHLYSR"/>
</dbReference>
<dbReference type="EMBL" id="DXGI01000376">
    <property type="protein sequence ID" value="HIW79472.1"/>
    <property type="molecule type" value="Genomic_DNA"/>
</dbReference>
<evidence type="ECO:0000256" key="3">
    <source>
        <dbReference type="ARBA" id="ARBA00023125"/>
    </source>
</evidence>
<organism evidence="6 7">
    <name type="scientific">Candidatus Bilophila faecipullorum</name>
    <dbReference type="NCBI Taxonomy" id="2838482"/>
    <lineage>
        <taxon>Bacteria</taxon>
        <taxon>Pseudomonadati</taxon>
        <taxon>Thermodesulfobacteriota</taxon>
        <taxon>Desulfovibrionia</taxon>
        <taxon>Desulfovibrionales</taxon>
        <taxon>Desulfovibrionaceae</taxon>
        <taxon>Bilophila</taxon>
    </lineage>
</organism>
<keyword evidence="4" id="KW-0804">Transcription</keyword>
<feature type="domain" description="HTH lysR-type" evidence="5">
    <location>
        <begin position="2"/>
        <end position="59"/>
    </location>
</feature>
<evidence type="ECO:0000313" key="7">
    <source>
        <dbReference type="Proteomes" id="UP000824264"/>
    </source>
</evidence>
<evidence type="ECO:0000256" key="4">
    <source>
        <dbReference type="ARBA" id="ARBA00023163"/>
    </source>
</evidence>
<evidence type="ECO:0000256" key="1">
    <source>
        <dbReference type="ARBA" id="ARBA00009437"/>
    </source>
</evidence>
<dbReference type="SUPFAM" id="SSF46785">
    <property type="entry name" value="Winged helix' DNA-binding domain"/>
    <property type="match status" value="1"/>
</dbReference>
<keyword evidence="2" id="KW-0805">Transcription regulation</keyword>
<dbReference type="Gene3D" id="1.10.10.10">
    <property type="entry name" value="Winged helix-like DNA-binding domain superfamily/Winged helix DNA-binding domain"/>
    <property type="match status" value="1"/>
</dbReference>
<dbReference type="Pfam" id="PF00126">
    <property type="entry name" value="HTH_1"/>
    <property type="match status" value="1"/>
</dbReference>
<gene>
    <name evidence="6" type="ORF">H9874_10075</name>
</gene>
<accession>A0A9D1R1U1</accession>
<dbReference type="InterPro" id="IPR000847">
    <property type="entry name" value="LysR_HTH_N"/>
</dbReference>
<dbReference type="SUPFAM" id="SSF53850">
    <property type="entry name" value="Periplasmic binding protein-like II"/>
    <property type="match status" value="1"/>
</dbReference>
<dbReference type="InterPro" id="IPR036390">
    <property type="entry name" value="WH_DNA-bd_sf"/>
</dbReference>
<dbReference type="PANTHER" id="PTHR30419">
    <property type="entry name" value="HTH-TYPE TRANSCRIPTIONAL REGULATOR YBHD"/>
    <property type="match status" value="1"/>
</dbReference>
<dbReference type="GO" id="GO:0003700">
    <property type="term" value="F:DNA-binding transcription factor activity"/>
    <property type="evidence" value="ECO:0007669"/>
    <property type="project" value="InterPro"/>
</dbReference>
<dbReference type="Proteomes" id="UP000824264">
    <property type="component" value="Unassembled WGS sequence"/>
</dbReference>
<dbReference type="FunFam" id="1.10.10.10:FF:000001">
    <property type="entry name" value="LysR family transcriptional regulator"/>
    <property type="match status" value="1"/>
</dbReference>
<evidence type="ECO:0000259" key="5">
    <source>
        <dbReference type="PROSITE" id="PS50931"/>
    </source>
</evidence>
<dbReference type="GO" id="GO:0005829">
    <property type="term" value="C:cytosol"/>
    <property type="evidence" value="ECO:0007669"/>
    <property type="project" value="TreeGrafter"/>
</dbReference>
<evidence type="ECO:0000256" key="2">
    <source>
        <dbReference type="ARBA" id="ARBA00023015"/>
    </source>
</evidence>
<comment type="similarity">
    <text evidence="1">Belongs to the LysR transcriptional regulatory family.</text>
</comment>
<dbReference type="InterPro" id="IPR036388">
    <property type="entry name" value="WH-like_DNA-bd_sf"/>
</dbReference>
<dbReference type="PROSITE" id="PS50931">
    <property type="entry name" value="HTH_LYSR"/>
    <property type="match status" value="1"/>
</dbReference>
<comment type="caution">
    <text evidence="6">The sequence shown here is derived from an EMBL/GenBank/DDBJ whole genome shotgun (WGS) entry which is preliminary data.</text>
</comment>
<evidence type="ECO:0000313" key="6">
    <source>
        <dbReference type="EMBL" id="HIW79472.1"/>
    </source>
</evidence>
<proteinExistence type="inferred from homology"/>
<dbReference type="Gene3D" id="3.40.190.290">
    <property type="match status" value="1"/>
</dbReference>
<reference evidence="6" key="2">
    <citation type="submission" date="2021-04" db="EMBL/GenBank/DDBJ databases">
        <authorList>
            <person name="Gilroy R."/>
        </authorList>
    </citation>
    <scope>NUCLEOTIDE SEQUENCE</scope>
    <source>
        <strain evidence="6">ChiSxjej5B17-1746</strain>
    </source>
</reference>
<sequence>MLNIRTLQILVEVARQGGFSRAAQTVHAVQPTVSKAVQAVEDRLGVRVFERANNGVRLTVEGEIVYRHALNILQEFEALENDVAALHNLEKGVLRIGFPPVASGILFADLLSKYRQLYPGINIELQEQGCASLEPMVLSGDLDLAVTLLPVPSSFAWLQIRDEPLMVIMPPDHPLGDRPRLKMDELADSAFIGFEQGFLLNDRIEAVCRQRGLKLNECLRSGQLDFIMTLVSTGIGVAILPRLELERRELPNIRIALLDEKELRWRAAFVWRRGAVLSSAAQAWLRLLPGGEGALAAELEA</sequence>
<dbReference type="InterPro" id="IPR050950">
    <property type="entry name" value="HTH-type_LysR_regulators"/>
</dbReference>
<dbReference type="AlphaFoldDB" id="A0A9D1R1U1"/>
<keyword evidence="3" id="KW-0238">DNA-binding</keyword>
<dbReference type="Pfam" id="PF03466">
    <property type="entry name" value="LysR_substrate"/>
    <property type="match status" value="1"/>
</dbReference>
<dbReference type="GO" id="GO:0003677">
    <property type="term" value="F:DNA binding"/>
    <property type="evidence" value="ECO:0007669"/>
    <property type="project" value="UniProtKB-KW"/>
</dbReference>
<protein>
    <submittedName>
        <fullName evidence="6">LysR family transcriptional regulator</fullName>
    </submittedName>
</protein>
<dbReference type="PANTHER" id="PTHR30419:SF8">
    <property type="entry name" value="NITROGEN ASSIMILATION TRANSCRIPTIONAL ACTIVATOR-RELATED"/>
    <property type="match status" value="1"/>
</dbReference>
<dbReference type="InterPro" id="IPR005119">
    <property type="entry name" value="LysR_subst-bd"/>
</dbReference>